<dbReference type="InterPro" id="IPR033375">
    <property type="entry name" value="Cggbp1"/>
</dbReference>
<feature type="non-terminal residue" evidence="7">
    <location>
        <position position="82"/>
    </location>
</feature>
<keyword evidence="2" id="KW-0479">Metal-binding</keyword>
<evidence type="ECO:0000256" key="4">
    <source>
        <dbReference type="ARBA" id="ARBA00022833"/>
    </source>
</evidence>
<evidence type="ECO:0000256" key="2">
    <source>
        <dbReference type="ARBA" id="ARBA00022723"/>
    </source>
</evidence>
<name>A0ABN7XNS9_GIGMA</name>
<evidence type="ECO:0000259" key="6">
    <source>
        <dbReference type="PROSITE" id="PS50171"/>
    </source>
</evidence>
<dbReference type="PANTHER" id="PTHR32344">
    <property type="entry name" value="U1-TYPE DOMAIN-CONTAINING PROTEIN"/>
    <property type="match status" value="1"/>
</dbReference>
<organism evidence="7 8">
    <name type="scientific">Gigaspora margarita</name>
    <dbReference type="NCBI Taxonomy" id="4874"/>
    <lineage>
        <taxon>Eukaryota</taxon>
        <taxon>Fungi</taxon>
        <taxon>Fungi incertae sedis</taxon>
        <taxon>Mucoromycota</taxon>
        <taxon>Glomeromycotina</taxon>
        <taxon>Glomeromycetes</taxon>
        <taxon>Diversisporales</taxon>
        <taxon>Gigasporaceae</taxon>
        <taxon>Gigaspora</taxon>
    </lineage>
</organism>
<feature type="domain" description="Matrin-type" evidence="6">
    <location>
        <begin position="4"/>
        <end position="36"/>
    </location>
</feature>
<evidence type="ECO:0000256" key="5">
    <source>
        <dbReference type="ARBA" id="ARBA00023242"/>
    </source>
</evidence>
<gene>
    <name evidence="7" type="ORF">GMARGA_LOCUS45804</name>
</gene>
<sequence length="82" mass="9455">GQKLFCQFCQHVVDHTKKSTVDSHLKSNKHKNNVIRSENLTLFRQITLNTTNQLNKCEHINIALVKAFTKANIPLEKVDKLK</sequence>
<dbReference type="PANTHER" id="PTHR32344:SF1">
    <property type="entry name" value="U1-TYPE DOMAIN-CONTAINING PROTEIN"/>
    <property type="match status" value="1"/>
</dbReference>
<dbReference type="Proteomes" id="UP000789901">
    <property type="component" value="Unassembled WGS sequence"/>
</dbReference>
<evidence type="ECO:0000313" key="8">
    <source>
        <dbReference type="Proteomes" id="UP000789901"/>
    </source>
</evidence>
<evidence type="ECO:0000313" key="7">
    <source>
        <dbReference type="EMBL" id="CAG8856983.1"/>
    </source>
</evidence>
<dbReference type="EMBL" id="CAJVQB010166022">
    <property type="protein sequence ID" value="CAG8856983.1"/>
    <property type="molecule type" value="Genomic_DNA"/>
</dbReference>
<keyword evidence="3" id="KW-0863">Zinc-finger</keyword>
<keyword evidence="8" id="KW-1185">Reference proteome</keyword>
<comment type="caution">
    <text evidence="7">The sequence shown here is derived from an EMBL/GenBank/DDBJ whole genome shotgun (WGS) entry which is preliminary data.</text>
</comment>
<reference evidence="7 8" key="1">
    <citation type="submission" date="2021-06" db="EMBL/GenBank/DDBJ databases">
        <authorList>
            <person name="Kallberg Y."/>
            <person name="Tangrot J."/>
            <person name="Rosling A."/>
        </authorList>
    </citation>
    <scope>NUCLEOTIDE SEQUENCE [LARGE SCALE GENOMIC DNA]</scope>
    <source>
        <strain evidence="7 8">120-4 pot B 10/14</strain>
    </source>
</reference>
<keyword evidence="4" id="KW-0862">Zinc</keyword>
<feature type="non-terminal residue" evidence="7">
    <location>
        <position position="1"/>
    </location>
</feature>
<evidence type="ECO:0000256" key="3">
    <source>
        <dbReference type="ARBA" id="ARBA00022771"/>
    </source>
</evidence>
<evidence type="ECO:0000256" key="1">
    <source>
        <dbReference type="ARBA" id="ARBA00004123"/>
    </source>
</evidence>
<proteinExistence type="predicted"/>
<dbReference type="InterPro" id="IPR000690">
    <property type="entry name" value="Matrin/U1-C_Znf_C2H2"/>
</dbReference>
<dbReference type="PROSITE" id="PS50171">
    <property type="entry name" value="ZF_MATRIN"/>
    <property type="match status" value="1"/>
</dbReference>
<keyword evidence="5" id="KW-0539">Nucleus</keyword>
<comment type="subcellular location">
    <subcellularLocation>
        <location evidence="1">Nucleus</location>
    </subcellularLocation>
</comment>
<protein>
    <submittedName>
        <fullName evidence="7">18599_t:CDS:1</fullName>
    </submittedName>
</protein>
<accession>A0ABN7XNS9</accession>